<dbReference type="GO" id="GO:0003677">
    <property type="term" value="F:DNA binding"/>
    <property type="evidence" value="ECO:0007669"/>
    <property type="project" value="UniProtKB-KW"/>
</dbReference>
<dbReference type="AlphaFoldDB" id="A0A839AFU0"/>
<dbReference type="GO" id="GO:0003700">
    <property type="term" value="F:DNA-binding transcription factor activity"/>
    <property type="evidence" value="ECO:0007669"/>
    <property type="project" value="InterPro"/>
</dbReference>
<dbReference type="PROSITE" id="PS01117">
    <property type="entry name" value="HTH_MARR_1"/>
    <property type="match status" value="1"/>
</dbReference>
<protein>
    <submittedName>
        <fullName evidence="5">MarR family transcriptional regulator</fullName>
    </submittedName>
</protein>
<feature type="domain" description="HTH marR-type" evidence="4">
    <location>
        <begin position="6"/>
        <end position="140"/>
    </location>
</feature>
<dbReference type="SMART" id="SM00347">
    <property type="entry name" value="HTH_MARR"/>
    <property type="match status" value="1"/>
</dbReference>
<dbReference type="InterPro" id="IPR023187">
    <property type="entry name" value="Tscrpt_reg_MarR-type_CS"/>
</dbReference>
<dbReference type="SUPFAM" id="SSF46785">
    <property type="entry name" value="Winged helix' DNA-binding domain"/>
    <property type="match status" value="1"/>
</dbReference>
<dbReference type="Gene3D" id="1.10.10.10">
    <property type="entry name" value="Winged helix-like DNA-binding domain superfamily/Winged helix DNA-binding domain"/>
    <property type="match status" value="1"/>
</dbReference>
<gene>
    <name evidence="5" type="ORF">H2509_15750</name>
</gene>
<name>A0A839AFU0_9HYPH</name>
<sequence>MPAAHNETLGFLLADLYRLYRKRFEAELVRGGLELTPGSARALAYAVAYDGLRQKELADRMAVEPMTLVGYLDQLEALGLIERAADPKDRRCKLIRATAAAEPIMATIRAAGARVRAVVNAGMSDAEAEAFRRTVAAMRDRLAATPVPEADPVEDLLEALA</sequence>
<evidence type="ECO:0000313" key="5">
    <source>
        <dbReference type="EMBL" id="MBA5778583.1"/>
    </source>
</evidence>
<dbReference type="PRINTS" id="PR00598">
    <property type="entry name" value="HTHMARR"/>
</dbReference>
<comment type="caution">
    <text evidence="5">The sequence shown here is derived from an EMBL/GenBank/DDBJ whole genome shotgun (WGS) entry which is preliminary data.</text>
</comment>
<dbReference type="InterPro" id="IPR036390">
    <property type="entry name" value="WH_DNA-bd_sf"/>
</dbReference>
<dbReference type="InterPro" id="IPR000835">
    <property type="entry name" value="HTH_MarR-typ"/>
</dbReference>
<dbReference type="PANTHER" id="PTHR42756">
    <property type="entry name" value="TRANSCRIPTIONAL REGULATOR, MARR"/>
    <property type="match status" value="1"/>
</dbReference>
<dbReference type="Pfam" id="PF01047">
    <property type="entry name" value="MarR"/>
    <property type="match status" value="1"/>
</dbReference>
<evidence type="ECO:0000256" key="1">
    <source>
        <dbReference type="ARBA" id="ARBA00023015"/>
    </source>
</evidence>
<evidence type="ECO:0000256" key="2">
    <source>
        <dbReference type="ARBA" id="ARBA00023125"/>
    </source>
</evidence>
<evidence type="ECO:0000259" key="4">
    <source>
        <dbReference type="PROSITE" id="PS50995"/>
    </source>
</evidence>
<proteinExistence type="predicted"/>
<evidence type="ECO:0000256" key="3">
    <source>
        <dbReference type="ARBA" id="ARBA00023163"/>
    </source>
</evidence>
<keyword evidence="2" id="KW-0238">DNA-binding</keyword>
<organism evidence="5 6">
    <name type="scientific">Stappia albiluteola</name>
    <dbReference type="NCBI Taxonomy" id="2758565"/>
    <lineage>
        <taxon>Bacteria</taxon>
        <taxon>Pseudomonadati</taxon>
        <taxon>Pseudomonadota</taxon>
        <taxon>Alphaproteobacteria</taxon>
        <taxon>Hyphomicrobiales</taxon>
        <taxon>Stappiaceae</taxon>
        <taxon>Stappia</taxon>
    </lineage>
</organism>
<dbReference type="RefSeq" id="WP_182167003.1">
    <property type="nucleotide sequence ID" value="NZ_JACFXV010000063.1"/>
</dbReference>
<accession>A0A839AFU0</accession>
<dbReference type="InterPro" id="IPR036388">
    <property type="entry name" value="WH-like_DNA-bd_sf"/>
</dbReference>
<evidence type="ECO:0000313" key="6">
    <source>
        <dbReference type="Proteomes" id="UP000541109"/>
    </source>
</evidence>
<reference evidence="5 6" key="1">
    <citation type="submission" date="2020-07" db="EMBL/GenBank/DDBJ databases">
        <title>Stappia sp., F7233, whole genome shotgun sequencing project.</title>
        <authorList>
            <person name="Jiang S."/>
            <person name="Liu Z.W."/>
            <person name="Du Z.J."/>
        </authorList>
    </citation>
    <scope>NUCLEOTIDE SEQUENCE [LARGE SCALE GENOMIC DNA]</scope>
    <source>
        <strain evidence="5 6">F7233</strain>
    </source>
</reference>
<dbReference type="PROSITE" id="PS50995">
    <property type="entry name" value="HTH_MARR_2"/>
    <property type="match status" value="1"/>
</dbReference>
<dbReference type="Proteomes" id="UP000541109">
    <property type="component" value="Unassembled WGS sequence"/>
</dbReference>
<dbReference type="EMBL" id="JACFXV010000063">
    <property type="protein sequence ID" value="MBA5778583.1"/>
    <property type="molecule type" value="Genomic_DNA"/>
</dbReference>
<keyword evidence="3" id="KW-0804">Transcription</keyword>
<keyword evidence="6" id="KW-1185">Reference proteome</keyword>
<dbReference type="PANTHER" id="PTHR42756:SF1">
    <property type="entry name" value="TRANSCRIPTIONAL REPRESSOR OF EMRAB OPERON"/>
    <property type="match status" value="1"/>
</dbReference>
<keyword evidence="1" id="KW-0805">Transcription regulation</keyword>